<dbReference type="AlphaFoldDB" id="A0L5M0"/>
<dbReference type="EMBL" id="CP000471">
    <property type="protein sequence ID" value="ABK43263.1"/>
    <property type="molecule type" value="Genomic_DNA"/>
</dbReference>
<keyword evidence="1" id="KW-0489">Methyltransferase</keyword>
<protein>
    <submittedName>
        <fullName evidence="1">dTDP-6-deoxy-L-hexose 3-O-methyltransferase</fullName>
    </submittedName>
</protein>
<dbReference type="HOGENOM" id="CLU_087858_0_0_5"/>
<proteinExistence type="predicted"/>
<evidence type="ECO:0000313" key="2">
    <source>
        <dbReference type="Proteomes" id="UP000002586"/>
    </source>
</evidence>
<dbReference type="InterPro" id="IPR029063">
    <property type="entry name" value="SAM-dependent_MTases_sf"/>
</dbReference>
<name>A0L5M0_MAGMM</name>
<dbReference type="GO" id="GO:0032259">
    <property type="term" value="P:methylation"/>
    <property type="evidence" value="ECO:0007669"/>
    <property type="project" value="UniProtKB-KW"/>
</dbReference>
<reference evidence="2" key="1">
    <citation type="journal article" date="2009" name="Appl. Environ. Microbiol.">
        <title>Complete genome sequence of the chemolithoautotrophic marine magnetotactic coccus strain MC-1.</title>
        <authorList>
            <person name="Schubbe S."/>
            <person name="Williams T.J."/>
            <person name="Xie G."/>
            <person name="Kiss H.E."/>
            <person name="Brettin T.S."/>
            <person name="Martinez D."/>
            <person name="Ross C.A."/>
            <person name="Schuler D."/>
            <person name="Cox B.L."/>
            <person name="Nealson K.H."/>
            <person name="Bazylinski D.A."/>
        </authorList>
    </citation>
    <scope>NUCLEOTIDE SEQUENCE [LARGE SCALE GENOMIC DNA]</scope>
    <source>
        <strain evidence="2">ATCC BAA-1437 / JCM 17883 / MC-1</strain>
    </source>
</reference>
<dbReference type="OrthoDB" id="9811332at2"/>
<dbReference type="PANTHER" id="PTHR40036">
    <property type="entry name" value="MACROCIN O-METHYLTRANSFERASE"/>
    <property type="match status" value="1"/>
</dbReference>
<dbReference type="KEGG" id="mgm:Mmc1_0742"/>
<dbReference type="Proteomes" id="UP000002586">
    <property type="component" value="Chromosome"/>
</dbReference>
<gene>
    <name evidence="1" type="ordered locus">Mmc1_0742</name>
</gene>
<accession>A0L5M0</accession>
<keyword evidence="2" id="KW-1185">Reference proteome</keyword>
<dbReference type="RefSeq" id="WP_011712423.1">
    <property type="nucleotide sequence ID" value="NC_008576.1"/>
</dbReference>
<dbReference type="GO" id="GO:0008168">
    <property type="term" value="F:methyltransferase activity"/>
    <property type="evidence" value="ECO:0007669"/>
    <property type="project" value="UniProtKB-KW"/>
</dbReference>
<dbReference type="STRING" id="156889.Mmc1_0742"/>
<dbReference type="Gene3D" id="3.40.50.150">
    <property type="entry name" value="Vaccinia Virus protein VP39"/>
    <property type="match status" value="1"/>
</dbReference>
<keyword evidence="1" id="KW-0808">Transferase</keyword>
<dbReference type="Pfam" id="PF05711">
    <property type="entry name" value="TylF"/>
    <property type="match status" value="1"/>
</dbReference>
<reference evidence="1 2" key="2">
    <citation type="journal article" date="2012" name="Int. J. Syst. Evol. Microbiol.">
        <title>Magnetococcus marinus gen. nov., sp. nov., a marine, magnetotactic bacterium that represents a novel lineage (Magnetococcaceae fam. nov.; Magnetococcales ord. nov.) at the base of the Alphaproteobacteria.</title>
        <authorList>
            <person name="Bazylinski D.A."/>
            <person name="Williams T.J."/>
            <person name="Lefevre C.T."/>
            <person name="Berg R.J."/>
            <person name="Zhang C.L."/>
            <person name="Bowser S.S."/>
            <person name="Dean A.J."/>
            <person name="Beveridge T.J."/>
        </authorList>
    </citation>
    <scope>NUCLEOTIDE SEQUENCE [LARGE SCALE GENOMIC DNA]</scope>
    <source>
        <strain evidence="2">ATCC BAA-1437 / JCM 17883 / MC-1</strain>
    </source>
</reference>
<evidence type="ECO:0000313" key="1">
    <source>
        <dbReference type="EMBL" id="ABK43263.1"/>
    </source>
</evidence>
<dbReference type="SUPFAM" id="SSF53335">
    <property type="entry name" value="S-adenosyl-L-methionine-dependent methyltransferases"/>
    <property type="match status" value="1"/>
</dbReference>
<dbReference type="PANTHER" id="PTHR40036:SF1">
    <property type="entry name" value="MACROCIN O-METHYLTRANSFERASE"/>
    <property type="match status" value="1"/>
</dbReference>
<dbReference type="InterPro" id="IPR008884">
    <property type="entry name" value="TylF_MeTrfase"/>
</dbReference>
<organism evidence="1 2">
    <name type="scientific">Magnetococcus marinus (strain ATCC BAA-1437 / JCM 17883 / MC-1)</name>
    <dbReference type="NCBI Taxonomy" id="156889"/>
    <lineage>
        <taxon>Bacteria</taxon>
        <taxon>Pseudomonadati</taxon>
        <taxon>Pseudomonadota</taxon>
        <taxon>Magnetococcia</taxon>
        <taxon>Magnetococcales</taxon>
        <taxon>Magnetococcaceae</taxon>
        <taxon>Magnetococcus</taxon>
    </lineage>
</organism>
<dbReference type="eggNOG" id="COG4122">
    <property type="taxonomic scope" value="Bacteria"/>
</dbReference>
<sequence length="251" mass="28806">MKTNERGEGFLRNRQEATALDRLKELHLDLIPRLGENWNQHALVTLRRQSLSRILYYHWIYEKIVGKPGVICEFGVQWGSALTTLQSLRGIYEPYNHQRRIYGFDTFAGFVDVHAEDGSGHQKHDYATDQGYEQQLAEILQLHEQQSPLNHIQKTFLVKGDASQTITTWLNQNPASVIALAIFDMDVYKPTKDVLEQIKPRLFKGSVLVFDEFSCEAWPGETMAVNEVLGLANLRFEHFPHQPNCAIAVIE</sequence>